<dbReference type="PANTHER" id="PTHR21700:SF3">
    <property type="entry name" value="TRANSTHYRETIN-LIKE PROTEIN 5"/>
    <property type="match status" value="1"/>
</dbReference>
<comment type="similarity">
    <text evidence="2">Belongs to the nematode transthyretin-like family.</text>
</comment>
<sequence length="139" mass="15428">MLKSLLLLIALFVYSDSIGIRPSQFIGVRGQLKCNGKAASKVLVKLYDHDTFTLDDKIAEGKTDSQGSFEISGNAHEVSRITPKLNVYHDCDDLLPCQRKFSITIPKSYINQAQSSRFYDAGTIELAGKFPGESRDCIH</sequence>
<evidence type="ECO:0000313" key="7">
    <source>
        <dbReference type="WBParaSite" id="ACRNAN_scaffold5275.g27710.t1"/>
    </source>
</evidence>
<evidence type="ECO:0000256" key="5">
    <source>
        <dbReference type="SAM" id="SignalP"/>
    </source>
</evidence>
<dbReference type="AlphaFoldDB" id="A0A914E2E5"/>
<evidence type="ECO:0000313" key="6">
    <source>
        <dbReference type="Proteomes" id="UP000887540"/>
    </source>
</evidence>
<dbReference type="PANTHER" id="PTHR21700">
    <property type="entry name" value="TRANSTHYRETIN-LIKE FAMILY PROTEIN-RELATED"/>
    <property type="match status" value="1"/>
</dbReference>
<comment type="subcellular location">
    <subcellularLocation>
        <location evidence="1">Secreted</location>
    </subcellularLocation>
</comment>
<reference evidence="7" key="1">
    <citation type="submission" date="2022-11" db="UniProtKB">
        <authorList>
            <consortium name="WormBaseParasite"/>
        </authorList>
    </citation>
    <scope>IDENTIFICATION</scope>
</reference>
<feature type="signal peptide" evidence="5">
    <location>
        <begin position="1"/>
        <end position="17"/>
    </location>
</feature>
<feature type="chain" id="PRO_5037157758" evidence="5">
    <location>
        <begin position="18"/>
        <end position="139"/>
    </location>
</feature>
<evidence type="ECO:0000256" key="1">
    <source>
        <dbReference type="ARBA" id="ARBA00004613"/>
    </source>
</evidence>
<dbReference type="GO" id="GO:0005576">
    <property type="term" value="C:extracellular region"/>
    <property type="evidence" value="ECO:0007669"/>
    <property type="project" value="UniProtKB-SubCell"/>
</dbReference>
<name>A0A914E2E5_9BILA</name>
<organism evidence="6 7">
    <name type="scientific">Acrobeloides nanus</name>
    <dbReference type="NCBI Taxonomy" id="290746"/>
    <lineage>
        <taxon>Eukaryota</taxon>
        <taxon>Metazoa</taxon>
        <taxon>Ecdysozoa</taxon>
        <taxon>Nematoda</taxon>
        <taxon>Chromadorea</taxon>
        <taxon>Rhabditida</taxon>
        <taxon>Tylenchina</taxon>
        <taxon>Cephalobomorpha</taxon>
        <taxon>Cephaloboidea</taxon>
        <taxon>Cephalobidae</taxon>
        <taxon>Acrobeloides</taxon>
    </lineage>
</organism>
<proteinExistence type="inferred from homology"/>
<dbReference type="InterPro" id="IPR038479">
    <property type="entry name" value="Transthyretin-like_sf"/>
</dbReference>
<dbReference type="GO" id="GO:0009986">
    <property type="term" value="C:cell surface"/>
    <property type="evidence" value="ECO:0007669"/>
    <property type="project" value="InterPro"/>
</dbReference>
<dbReference type="WBParaSite" id="ACRNAN_scaffold5275.g27710.t1">
    <property type="protein sequence ID" value="ACRNAN_scaffold5275.g27710.t1"/>
    <property type="gene ID" value="ACRNAN_scaffold5275.g27710"/>
</dbReference>
<keyword evidence="4 5" id="KW-0732">Signal</keyword>
<protein>
    <submittedName>
        <fullName evidence="7">Uncharacterized protein</fullName>
    </submittedName>
</protein>
<dbReference type="InterPro" id="IPR001534">
    <property type="entry name" value="Transthyretin-like"/>
</dbReference>
<evidence type="ECO:0000256" key="2">
    <source>
        <dbReference type="ARBA" id="ARBA00010112"/>
    </source>
</evidence>
<dbReference type="Gene3D" id="2.60.40.3330">
    <property type="match status" value="1"/>
</dbReference>
<keyword evidence="6" id="KW-1185">Reference proteome</keyword>
<dbReference type="Pfam" id="PF01060">
    <property type="entry name" value="TTR-52"/>
    <property type="match status" value="1"/>
</dbReference>
<dbReference type="Proteomes" id="UP000887540">
    <property type="component" value="Unplaced"/>
</dbReference>
<keyword evidence="3" id="KW-0964">Secreted</keyword>
<accession>A0A914E2E5</accession>
<evidence type="ECO:0000256" key="3">
    <source>
        <dbReference type="ARBA" id="ARBA00022525"/>
    </source>
</evidence>
<evidence type="ECO:0000256" key="4">
    <source>
        <dbReference type="ARBA" id="ARBA00022729"/>
    </source>
</evidence>